<protein>
    <recommendedName>
        <fullName evidence="5">Ubiquinone biosynthesis O-methyltransferase</fullName>
    </recommendedName>
    <alternativeName>
        <fullName evidence="5">2-polyprenyl-6-hydroxyphenol methylase</fullName>
        <ecNumber evidence="5">2.1.1.222</ecNumber>
    </alternativeName>
    <alternativeName>
        <fullName evidence="5">3-demethylubiquinone 3-O-methyltransferase</fullName>
        <ecNumber evidence="5">2.1.1.64</ecNumber>
    </alternativeName>
</protein>
<comment type="catalytic activity">
    <reaction evidence="5">
        <text>a 3-(all-trans-polyprenyl)benzene-1,2-diol + S-adenosyl-L-methionine = a 2-methoxy-6-(all-trans-polyprenyl)phenol + S-adenosyl-L-homocysteine + H(+)</text>
        <dbReference type="Rhea" id="RHEA:31411"/>
        <dbReference type="Rhea" id="RHEA-COMP:9550"/>
        <dbReference type="Rhea" id="RHEA-COMP:9551"/>
        <dbReference type="ChEBI" id="CHEBI:15378"/>
        <dbReference type="ChEBI" id="CHEBI:57856"/>
        <dbReference type="ChEBI" id="CHEBI:59789"/>
        <dbReference type="ChEBI" id="CHEBI:62729"/>
        <dbReference type="ChEBI" id="CHEBI:62731"/>
        <dbReference type="EC" id="2.1.1.222"/>
    </reaction>
</comment>
<dbReference type="SUPFAM" id="SSF53335">
    <property type="entry name" value="S-adenosyl-L-methionine-dependent methyltransferases"/>
    <property type="match status" value="1"/>
</dbReference>
<feature type="binding site" evidence="5">
    <location>
        <position position="69"/>
    </location>
    <ligand>
        <name>S-adenosyl-L-methionine</name>
        <dbReference type="ChEBI" id="CHEBI:59789"/>
    </ligand>
</feature>
<evidence type="ECO:0000256" key="5">
    <source>
        <dbReference type="HAMAP-Rule" id="MF_00472"/>
    </source>
</evidence>
<dbReference type="Gene3D" id="3.40.50.150">
    <property type="entry name" value="Vaccinia Virus protein VP39"/>
    <property type="match status" value="1"/>
</dbReference>
<dbReference type="GO" id="GO:0032259">
    <property type="term" value="P:methylation"/>
    <property type="evidence" value="ECO:0007669"/>
    <property type="project" value="UniProtKB-KW"/>
</dbReference>
<feature type="binding site" evidence="5">
    <location>
        <position position="90"/>
    </location>
    <ligand>
        <name>S-adenosyl-L-methionine</name>
        <dbReference type="ChEBI" id="CHEBI:59789"/>
    </ligand>
</feature>
<keyword evidence="1 5" id="KW-0489">Methyltransferase</keyword>
<proteinExistence type="inferred from homology"/>
<dbReference type="UniPathway" id="UPA00232"/>
<dbReference type="PANTHER" id="PTHR43464:SF19">
    <property type="entry name" value="UBIQUINONE BIOSYNTHESIS O-METHYLTRANSFERASE, MITOCHONDRIAL"/>
    <property type="match status" value="1"/>
</dbReference>
<dbReference type="PANTHER" id="PTHR43464">
    <property type="entry name" value="METHYLTRANSFERASE"/>
    <property type="match status" value="1"/>
</dbReference>
<evidence type="ECO:0000313" key="7">
    <source>
        <dbReference type="Proteomes" id="UP000019063"/>
    </source>
</evidence>
<dbReference type="NCBIfam" id="TIGR01983">
    <property type="entry name" value="UbiG"/>
    <property type="match status" value="1"/>
</dbReference>
<dbReference type="EC" id="2.1.1.64" evidence="5"/>
<comment type="function">
    <text evidence="5">O-methyltransferase that catalyzes the 2 O-methylation steps in the ubiquinone biosynthetic pathway.</text>
</comment>
<dbReference type="HAMAP" id="MF_00472">
    <property type="entry name" value="UbiG"/>
    <property type="match status" value="1"/>
</dbReference>
<dbReference type="EC" id="2.1.1.222" evidence="5"/>
<sequence>MMSRSVDPAEVAKFDAMAAEWWDPNGPGRPLHMMNPCRLDYIVAQAAGEFGRDLSQAAPLSGLRAIDVGCGGGLLCEPLARLGAEVTGVDAAEANVRAAAAHAEAGGLGIDYRATTAEALAEGGARAEIVLAMEIVEHVADPAEFLASVASLVAPGGLLIVSTLNRTARAFGAAVVGAEWIMRWLPRGTHDWSRFIAPDTLEDMIRAGGLEPVDRKGMVPDLARGGFRLSDRDLAVNYVVTSRREDG</sequence>
<comment type="caution">
    <text evidence="6">The sequence shown here is derived from an EMBL/GenBank/DDBJ whole genome shotgun (WGS) entry which is preliminary data.</text>
</comment>
<dbReference type="Proteomes" id="UP000019063">
    <property type="component" value="Unassembled WGS sequence"/>
</dbReference>
<dbReference type="EMBL" id="AQQW01000007">
    <property type="protein sequence ID" value="ETW12301.1"/>
    <property type="molecule type" value="Genomic_DNA"/>
</dbReference>
<dbReference type="CDD" id="cd02440">
    <property type="entry name" value="AdoMet_MTases"/>
    <property type="match status" value="1"/>
</dbReference>
<gene>
    <name evidence="5" type="primary">ubiG</name>
    <name evidence="6" type="ORF">ATO8_12151</name>
</gene>
<organism evidence="6 7">
    <name type="scientific">Roseivivax marinus</name>
    <dbReference type="NCBI Taxonomy" id="1379903"/>
    <lineage>
        <taxon>Bacteria</taxon>
        <taxon>Pseudomonadati</taxon>
        <taxon>Pseudomonadota</taxon>
        <taxon>Alphaproteobacteria</taxon>
        <taxon>Rhodobacterales</taxon>
        <taxon>Roseobacteraceae</taxon>
        <taxon>Roseivivax</taxon>
    </lineage>
</organism>
<dbReference type="RefSeq" id="WP_043844975.1">
    <property type="nucleotide sequence ID" value="NZ_AQQW01000007.1"/>
</dbReference>
<dbReference type="STRING" id="1379903.ATO8_12151"/>
<evidence type="ECO:0000256" key="2">
    <source>
        <dbReference type="ARBA" id="ARBA00022679"/>
    </source>
</evidence>
<keyword evidence="2 5" id="KW-0808">Transferase</keyword>
<dbReference type="InterPro" id="IPR010233">
    <property type="entry name" value="UbiG_MeTrfase"/>
</dbReference>
<keyword evidence="6" id="KW-0830">Ubiquinone</keyword>
<dbReference type="GO" id="GO:0061542">
    <property type="term" value="F:3-demethylubiquinol 3-O-methyltransferase activity"/>
    <property type="evidence" value="ECO:0007669"/>
    <property type="project" value="UniProtKB-UniRule"/>
</dbReference>
<dbReference type="GO" id="GO:0102208">
    <property type="term" value="F:2-polyprenyl-6-hydroxyphenol methylase activity"/>
    <property type="evidence" value="ECO:0007669"/>
    <property type="project" value="UniProtKB-EC"/>
</dbReference>
<feature type="binding site" evidence="5">
    <location>
        <position position="38"/>
    </location>
    <ligand>
        <name>S-adenosyl-L-methionine</name>
        <dbReference type="ChEBI" id="CHEBI:59789"/>
    </ligand>
</feature>
<keyword evidence="3 5" id="KW-0831">Ubiquinone biosynthesis</keyword>
<evidence type="ECO:0000256" key="1">
    <source>
        <dbReference type="ARBA" id="ARBA00022603"/>
    </source>
</evidence>
<accession>W4HJI3</accession>
<keyword evidence="7" id="KW-1185">Reference proteome</keyword>
<evidence type="ECO:0000256" key="3">
    <source>
        <dbReference type="ARBA" id="ARBA00022688"/>
    </source>
</evidence>
<evidence type="ECO:0000313" key="6">
    <source>
        <dbReference type="EMBL" id="ETW12301.1"/>
    </source>
</evidence>
<dbReference type="eggNOG" id="COG2227">
    <property type="taxonomic scope" value="Bacteria"/>
</dbReference>
<keyword evidence="4 5" id="KW-0949">S-adenosyl-L-methionine</keyword>
<feature type="binding site" evidence="5">
    <location>
        <position position="133"/>
    </location>
    <ligand>
        <name>S-adenosyl-L-methionine</name>
        <dbReference type="ChEBI" id="CHEBI:59789"/>
    </ligand>
</feature>
<comment type="catalytic activity">
    <reaction evidence="5">
        <text>a 3-demethylubiquinol + S-adenosyl-L-methionine = a ubiquinol + S-adenosyl-L-homocysteine + H(+)</text>
        <dbReference type="Rhea" id="RHEA:44380"/>
        <dbReference type="Rhea" id="RHEA-COMP:9566"/>
        <dbReference type="Rhea" id="RHEA-COMP:10914"/>
        <dbReference type="ChEBI" id="CHEBI:15378"/>
        <dbReference type="ChEBI" id="CHEBI:17976"/>
        <dbReference type="ChEBI" id="CHEBI:57856"/>
        <dbReference type="ChEBI" id="CHEBI:59789"/>
        <dbReference type="ChEBI" id="CHEBI:84422"/>
        <dbReference type="EC" id="2.1.1.64"/>
    </reaction>
</comment>
<dbReference type="PATRIC" id="fig|1317118.6.peg.2502"/>
<dbReference type="AlphaFoldDB" id="W4HJI3"/>
<comment type="pathway">
    <text evidence="5">Cofactor biosynthesis; ubiquinone biosynthesis.</text>
</comment>
<comment type="similarity">
    <text evidence="5">Belongs to the methyltransferase superfamily. UbiG/COQ3 family.</text>
</comment>
<dbReference type="GO" id="GO:0010420">
    <property type="term" value="F:polyprenyldihydroxybenzoate methyltransferase activity"/>
    <property type="evidence" value="ECO:0007669"/>
    <property type="project" value="InterPro"/>
</dbReference>
<dbReference type="Pfam" id="PF13489">
    <property type="entry name" value="Methyltransf_23"/>
    <property type="match status" value="1"/>
</dbReference>
<name>W4HJI3_9RHOB</name>
<dbReference type="InterPro" id="IPR029063">
    <property type="entry name" value="SAM-dependent_MTases_sf"/>
</dbReference>
<evidence type="ECO:0000256" key="4">
    <source>
        <dbReference type="ARBA" id="ARBA00022691"/>
    </source>
</evidence>
<reference evidence="6 7" key="1">
    <citation type="journal article" date="2014" name="Antonie Van Leeuwenhoek">
        <title>Roseivivax atlanticus sp. nov., isolated from surface seawater of the Atlantic Ocean.</title>
        <authorList>
            <person name="Li G."/>
            <person name="Lai Q."/>
            <person name="Liu X."/>
            <person name="Sun F."/>
            <person name="Shao Z."/>
        </authorList>
    </citation>
    <scope>NUCLEOTIDE SEQUENCE [LARGE SCALE GENOMIC DNA]</scope>
    <source>
        <strain evidence="6 7">22II-s10s</strain>
    </source>
</reference>